<dbReference type="EMBL" id="BAAAZN010000004">
    <property type="protein sequence ID" value="GAA3539766.1"/>
    <property type="molecule type" value="Genomic_DNA"/>
</dbReference>
<keyword evidence="4" id="KW-1185">Reference proteome</keyword>
<evidence type="ECO:0000313" key="3">
    <source>
        <dbReference type="EMBL" id="GAA3539766.1"/>
    </source>
</evidence>
<gene>
    <name evidence="3" type="ORF">GCM10022222_24210</name>
</gene>
<feature type="signal peptide" evidence="2">
    <location>
        <begin position="1"/>
        <end position="23"/>
    </location>
</feature>
<accession>A0ABP6VSN7</accession>
<feature type="chain" id="PRO_5046180142" description="Gram-positive cocci surface proteins LPxTG domain-containing protein" evidence="2">
    <location>
        <begin position="24"/>
        <end position="172"/>
    </location>
</feature>
<keyword evidence="1" id="KW-1133">Transmembrane helix</keyword>
<dbReference type="Proteomes" id="UP001500689">
    <property type="component" value="Unassembled WGS sequence"/>
</dbReference>
<reference evidence="4" key="1">
    <citation type="journal article" date="2019" name="Int. J. Syst. Evol. Microbiol.">
        <title>The Global Catalogue of Microorganisms (GCM) 10K type strain sequencing project: providing services to taxonomists for standard genome sequencing and annotation.</title>
        <authorList>
            <consortium name="The Broad Institute Genomics Platform"/>
            <consortium name="The Broad Institute Genome Sequencing Center for Infectious Disease"/>
            <person name="Wu L."/>
            <person name="Ma J."/>
        </authorList>
    </citation>
    <scope>NUCLEOTIDE SEQUENCE [LARGE SCALE GENOMIC DNA]</scope>
    <source>
        <strain evidence="4">JCM 16898</strain>
    </source>
</reference>
<evidence type="ECO:0000256" key="2">
    <source>
        <dbReference type="SAM" id="SignalP"/>
    </source>
</evidence>
<evidence type="ECO:0008006" key="5">
    <source>
        <dbReference type="Google" id="ProtNLM"/>
    </source>
</evidence>
<sequence length="172" mass="17092">MKRIALFSTLVAAGMCTAAPAFAATQTSGPADGEVGVPKAFVQVQPSAGQPGDNVVVQVGCEASAISHLTSTALDFGPLYPVGPQHDPAKAPVSQGQGTVRDGVQPGTYRVSFDCGSAEIDSQFTVQPATQVSAGARQSGGSADGLPAAAAAMGALAVGGTGLVLVRRRGRD</sequence>
<keyword evidence="1" id="KW-0472">Membrane</keyword>
<proteinExistence type="predicted"/>
<organism evidence="3 4">
    <name type="scientific">Amycolatopsis ultiminotia</name>
    <dbReference type="NCBI Taxonomy" id="543629"/>
    <lineage>
        <taxon>Bacteria</taxon>
        <taxon>Bacillati</taxon>
        <taxon>Actinomycetota</taxon>
        <taxon>Actinomycetes</taxon>
        <taxon>Pseudonocardiales</taxon>
        <taxon>Pseudonocardiaceae</taxon>
        <taxon>Amycolatopsis</taxon>
    </lineage>
</organism>
<dbReference type="RefSeq" id="WP_344858712.1">
    <property type="nucleotide sequence ID" value="NZ_BAAAZN010000004.1"/>
</dbReference>
<protein>
    <recommendedName>
        <fullName evidence="5">Gram-positive cocci surface proteins LPxTG domain-containing protein</fullName>
    </recommendedName>
</protein>
<feature type="transmembrane region" description="Helical" evidence="1">
    <location>
        <begin position="146"/>
        <end position="166"/>
    </location>
</feature>
<name>A0ABP6VSN7_9PSEU</name>
<comment type="caution">
    <text evidence="3">The sequence shown here is derived from an EMBL/GenBank/DDBJ whole genome shotgun (WGS) entry which is preliminary data.</text>
</comment>
<keyword evidence="2" id="KW-0732">Signal</keyword>
<keyword evidence="1" id="KW-0812">Transmembrane</keyword>
<evidence type="ECO:0000313" key="4">
    <source>
        <dbReference type="Proteomes" id="UP001500689"/>
    </source>
</evidence>
<evidence type="ECO:0000256" key="1">
    <source>
        <dbReference type="SAM" id="Phobius"/>
    </source>
</evidence>